<keyword evidence="3 4" id="KW-0067">ATP-binding</keyword>
<keyword evidence="2 4" id="KW-0547">Nucleotide-binding</keyword>
<dbReference type="PANTHER" id="PTHR43585:SF2">
    <property type="entry name" value="ATP-GRASP ENZYME FSQD"/>
    <property type="match status" value="1"/>
</dbReference>
<gene>
    <name evidence="6" type="ORF">EDD42_3602</name>
</gene>
<proteinExistence type="predicted"/>
<dbReference type="InterPro" id="IPR052032">
    <property type="entry name" value="ATP-dep_AA_Ligase"/>
</dbReference>
<dbReference type="Gene3D" id="3.40.50.20">
    <property type="match status" value="1"/>
</dbReference>
<dbReference type="InterPro" id="IPR040570">
    <property type="entry name" value="LAL_C2"/>
</dbReference>
<protein>
    <submittedName>
        <fullName evidence="6">Biotin carboxylase</fullName>
    </submittedName>
</protein>
<dbReference type="PROSITE" id="PS50975">
    <property type="entry name" value="ATP_GRASP"/>
    <property type="match status" value="1"/>
</dbReference>
<dbReference type="Proteomes" id="UP000266915">
    <property type="component" value="Unassembled WGS sequence"/>
</dbReference>
<evidence type="ECO:0000313" key="6">
    <source>
        <dbReference type="EMBL" id="ROR83491.1"/>
    </source>
</evidence>
<accession>A0A3N2C7K7</accession>
<dbReference type="Gene3D" id="3.30.470.20">
    <property type="entry name" value="ATP-grasp fold, B domain"/>
    <property type="match status" value="1"/>
</dbReference>
<organism evidence="6 7">
    <name type="scientific">Plantibacter flavus</name>
    <dbReference type="NCBI Taxonomy" id="150123"/>
    <lineage>
        <taxon>Bacteria</taxon>
        <taxon>Bacillati</taxon>
        <taxon>Actinomycetota</taxon>
        <taxon>Actinomycetes</taxon>
        <taxon>Micrococcales</taxon>
        <taxon>Microbacteriaceae</taxon>
        <taxon>Plantibacter</taxon>
    </lineage>
</organism>
<dbReference type="InterPro" id="IPR013815">
    <property type="entry name" value="ATP_grasp_subdomain_1"/>
</dbReference>
<dbReference type="GO" id="GO:0005524">
    <property type="term" value="F:ATP binding"/>
    <property type="evidence" value="ECO:0007669"/>
    <property type="project" value="UniProtKB-UniRule"/>
</dbReference>
<dbReference type="AlphaFoldDB" id="A0A3N2C7K7"/>
<evidence type="ECO:0000256" key="1">
    <source>
        <dbReference type="ARBA" id="ARBA00022598"/>
    </source>
</evidence>
<sequence>MHVAKNTLPTPVIAHLEQHDLTVITEPGHLQMYAAGTKVIEIPSIRDVTAAAAALRTVLCKGPVDRLLHPFELGQSVAGYLRSLYGIPGMGFQTANVFTNKFAMKEAYKKAGLPSAPAHITYSPEGIGAAAQTLGWPVIVKPMLGGGSMDVHRLDGPESLRELLTAPEYESFRALTVPLVVEPFVEVLAEFHCDGIVIDGAIVFAEASEYLAPLLDCPPEFNGSFFLAAGDPLRASILTLHREAVRALDLRDGVTHMEFFRTPGGILAGEIACRPAGGAIPEAIEHAYGVDIWDAQLRIMLGEDPSVHPIRTEGCLVNYHLPVSPGRITGLTAVEDLQCIDNVVAARITKKVGDVIPPNYNSSYASGVVFVHVDDRSGVDDAVRRLADAFSIEVEPLSSTAKP</sequence>
<comment type="caution">
    <text evidence="6">The sequence shown here is derived from an EMBL/GenBank/DDBJ whole genome shotgun (WGS) entry which is preliminary data.</text>
</comment>
<dbReference type="GO" id="GO:0016874">
    <property type="term" value="F:ligase activity"/>
    <property type="evidence" value="ECO:0007669"/>
    <property type="project" value="UniProtKB-KW"/>
</dbReference>
<dbReference type="Gene3D" id="3.30.1490.20">
    <property type="entry name" value="ATP-grasp fold, A domain"/>
    <property type="match status" value="1"/>
</dbReference>
<keyword evidence="1" id="KW-0436">Ligase</keyword>
<evidence type="ECO:0000313" key="7">
    <source>
        <dbReference type="Proteomes" id="UP000266915"/>
    </source>
</evidence>
<feature type="domain" description="ATP-grasp" evidence="5">
    <location>
        <begin position="105"/>
        <end position="301"/>
    </location>
</feature>
<evidence type="ECO:0000256" key="4">
    <source>
        <dbReference type="PROSITE-ProRule" id="PRU00409"/>
    </source>
</evidence>
<name>A0A3N2C7K7_9MICO</name>
<dbReference type="Pfam" id="PF18603">
    <property type="entry name" value="LAL_C2"/>
    <property type="match status" value="1"/>
</dbReference>
<dbReference type="InterPro" id="IPR011761">
    <property type="entry name" value="ATP-grasp"/>
</dbReference>
<evidence type="ECO:0000259" key="5">
    <source>
        <dbReference type="PROSITE" id="PS50975"/>
    </source>
</evidence>
<dbReference type="EMBL" id="RKHL01000001">
    <property type="protein sequence ID" value="ROR83491.1"/>
    <property type="molecule type" value="Genomic_DNA"/>
</dbReference>
<evidence type="ECO:0000256" key="2">
    <source>
        <dbReference type="ARBA" id="ARBA00022741"/>
    </source>
</evidence>
<evidence type="ECO:0000256" key="3">
    <source>
        <dbReference type="ARBA" id="ARBA00022840"/>
    </source>
</evidence>
<keyword evidence="7" id="KW-1185">Reference proteome</keyword>
<dbReference type="GO" id="GO:0046872">
    <property type="term" value="F:metal ion binding"/>
    <property type="evidence" value="ECO:0007669"/>
    <property type="project" value="InterPro"/>
</dbReference>
<dbReference type="PANTHER" id="PTHR43585">
    <property type="entry name" value="FUMIPYRROLE BIOSYNTHESIS PROTEIN C"/>
    <property type="match status" value="1"/>
</dbReference>
<reference evidence="6 7" key="1">
    <citation type="submission" date="2018-11" db="EMBL/GenBank/DDBJ databases">
        <title>Sequencing the genomes of 1000 actinobacteria strains.</title>
        <authorList>
            <person name="Klenk H.-P."/>
        </authorList>
    </citation>
    <scope>NUCLEOTIDE SEQUENCE [LARGE SCALE GENOMIC DNA]</scope>
    <source>
        <strain evidence="6 7">DSM 14012</strain>
    </source>
</reference>
<dbReference type="SUPFAM" id="SSF56059">
    <property type="entry name" value="Glutathione synthetase ATP-binding domain-like"/>
    <property type="match status" value="1"/>
</dbReference>